<name>A0A5C4N2A0_9RHOB</name>
<comment type="caution">
    <text evidence="1">The sequence shown here is derived from an EMBL/GenBank/DDBJ whole genome shotgun (WGS) entry which is preliminary data.</text>
</comment>
<dbReference type="EMBL" id="VDFU01000002">
    <property type="protein sequence ID" value="TNC52349.1"/>
    <property type="molecule type" value="Genomic_DNA"/>
</dbReference>
<evidence type="ECO:0000313" key="1">
    <source>
        <dbReference type="EMBL" id="TNC52349.1"/>
    </source>
</evidence>
<evidence type="ECO:0000313" key="2">
    <source>
        <dbReference type="Proteomes" id="UP000305887"/>
    </source>
</evidence>
<dbReference type="OrthoDB" id="5413327at2"/>
<keyword evidence="2" id="KW-1185">Reference proteome</keyword>
<protein>
    <submittedName>
        <fullName evidence="1">Uncharacterized protein</fullName>
    </submittedName>
</protein>
<dbReference type="Proteomes" id="UP000305887">
    <property type="component" value="Unassembled WGS sequence"/>
</dbReference>
<gene>
    <name evidence="1" type="ORF">FHG66_02065</name>
</gene>
<dbReference type="RefSeq" id="WP_139075033.1">
    <property type="nucleotide sequence ID" value="NZ_VDFU01000002.1"/>
</dbReference>
<organism evidence="1 2">
    <name type="scientific">Rubellimicrobium rubrum</name>
    <dbReference type="NCBI Taxonomy" id="2585369"/>
    <lineage>
        <taxon>Bacteria</taxon>
        <taxon>Pseudomonadati</taxon>
        <taxon>Pseudomonadota</taxon>
        <taxon>Alphaproteobacteria</taxon>
        <taxon>Rhodobacterales</taxon>
        <taxon>Roseobacteraceae</taxon>
        <taxon>Rubellimicrobium</taxon>
    </lineage>
</organism>
<reference evidence="1 2" key="1">
    <citation type="submission" date="2019-06" db="EMBL/GenBank/DDBJ databases">
        <title>YIM 131921 draft genome.</title>
        <authorList>
            <person name="Jiang L."/>
        </authorList>
    </citation>
    <scope>NUCLEOTIDE SEQUENCE [LARGE SCALE GENOMIC DNA]</scope>
    <source>
        <strain evidence="1 2">YIM 131921</strain>
    </source>
</reference>
<accession>A0A5C4N2A0</accession>
<dbReference type="AlphaFoldDB" id="A0A5C4N2A0"/>
<proteinExistence type="predicted"/>
<sequence>MRAKITRADSSRITVQISGKEKIFFDFGDAFSPALDDHSMSNFLVRTAFGAAMNDGADLEVDVPVDARLARNLEKFSTAWCQYRPWRFKKASRIAAPSYLHGEGNHEQSFVAAFSGGYDSSYMIEKYGRKNDLSPFPRIDSAVMIDGFGYNLENKSPYQRAFGTGSAFCSAVGDIKLHSVESNWSKIVGQYAILHVMGISAVLGLKSNVAGGGYVGLDFTAAEEFALGSWGNLDGNDRLFSSYDFEILPVGNDVPRISKIRHLRNIGLDGHIVVCNAENRVGSNCGACEKCLRTQLSYRALGMQPLDGQFEEPLTEEAASKLIIEKKTQLIFYKAIRRAWLDRSDVYFAIVKRLIKNAGPLH</sequence>